<reference evidence="4 5" key="1">
    <citation type="journal article" date="2017" name="Mol. Plant">
        <title>The Genome of Medicinal Plant Macleaya cordata Provides New Insights into Benzylisoquinoline Alkaloids Metabolism.</title>
        <authorList>
            <person name="Liu X."/>
            <person name="Liu Y."/>
            <person name="Huang P."/>
            <person name="Ma Y."/>
            <person name="Qing Z."/>
            <person name="Tang Q."/>
            <person name="Cao H."/>
            <person name="Cheng P."/>
            <person name="Zheng Y."/>
            <person name="Yuan Z."/>
            <person name="Zhou Y."/>
            <person name="Liu J."/>
            <person name="Tang Z."/>
            <person name="Zhuo Y."/>
            <person name="Zhang Y."/>
            <person name="Yu L."/>
            <person name="Huang J."/>
            <person name="Yang P."/>
            <person name="Peng Q."/>
            <person name="Zhang J."/>
            <person name="Jiang W."/>
            <person name="Zhang Z."/>
            <person name="Lin K."/>
            <person name="Ro D.K."/>
            <person name="Chen X."/>
            <person name="Xiong X."/>
            <person name="Shang Y."/>
            <person name="Huang S."/>
            <person name="Zeng J."/>
        </authorList>
    </citation>
    <scope>NUCLEOTIDE SEQUENCE [LARGE SCALE GENOMIC DNA]</scope>
    <source>
        <strain evidence="5">cv. BLH2017</strain>
        <tissue evidence="4">Root</tissue>
    </source>
</reference>
<dbReference type="InterPro" id="IPR038538">
    <property type="entry name" value="MTERF_sf"/>
</dbReference>
<organism evidence="4 5">
    <name type="scientific">Macleaya cordata</name>
    <name type="common">Five-seeded plume-poppy</name>
    <name type="synonym">Bocconia cordata</name>
    <dbReference type="NCBI Taxonomy" id="56857"/>
    <lineage>
        <taxon>Eukaryota</taxon>
        <taxon>Viridiplantae</taxon>
        <taxon>Streptophyta</taxon>
        <taxon>Embryophyta</taxon>
        <taxon>Tracheophyta</taxon>
        <taxon>Spermatophyta</taxon>
        <taxon>Magnoliopsida</taxon>
        <taxon>Ranunculales</taxon>
        <taxon>Papaveraceae</taxon>
        <taxon>Papaveroideae</taxon>
        <taxon>Macleaya</taxon>
    </lineage>
</organism>
<evidence type="ECO:0000256" key="2">
    <source>
        <dbReference type="ARBA" id="ARBA00022472"/>
    </source>
</evidence>
<sequence length="329" mass="37518">MNSCGLSEDRAISASKELHFETSSRPDSVLTFLENNGFTKPYISKIITNRPRVLLSDPYKTFKPKVEFFNSIGLSGLDLTKILSKNINILLRSLENHIIPTYAFLKSILHTDQNVISTLNRSTWVLLEDPGKRIVPNIGVLRDQGVPESNISLLLNTQPRALLVTADRFKKIVEEIKGMDFDPLQTAFVSAVHTLTSMSKSSWEAKLNVFRKWGLSEDQIRTAFRKQPKALTLSEKKIMAIMDFFVNQMGYNPSFLAEHPHLITYSLEKRIIPRCRVLRILVSKGLIKKKFHLTSVLTIGEKSFLERYVIKNEKEVPELLKAFEGQLDI</sequence>
<dbReference type="InParanoid" id="A0A200Q7J4"/>
<keyword evidence="3" id="KW-0809">Transit peptide</keyword>
<evidence type="ECO:0000313" key="5">
    <source>
        <dbReference type="Proteomes" id="UP000195402"/>
    </source>
</evidence>
<gene>
    <name evidence="4" type="ORF">BVC80_479g43</name>
</gene>
<dbReference type="Gene3D" id="1.25.70.10">
    <property type="entry name" value="Transcription termination factor 3, mitochondrial"/>
    <property type="match status" value="1"/>
</dbReference>
<accession>A0A200Q7J4</accession>
<protein>
    <submittedName>
        <fullName evidence="4">Mitochodrial transcription termination factor-related</fullName>
    </submittedName>
</protein>
<dbReference type="OrthoDB" id="637682at2759"/>
<keyword evidence="2" id="KW-0805">Transcription regulation</keyword>
<dbReference type="InterPro" id="IPR003690">
    <property type="entry name" value="MTERF"/>
</dbReference>
<dbReference type="PANTHER" id="PTHR13068:SF166">
    <property type="entry name" value="TRANSCRIPTION TERMINATION FACTOR MTERF15, MITOCHONDRIAL-LIKE"/>
    <property type="match status" value="1"/>
</dbReference>
<dbReference type="GO" id="GO:0006353">
    <property type="term" value="P:DNA-templated transcription termination"/>
    <property type="evidence" value="ECO:0007669"/>
    <property type="project" value="UniProtKB-KW"/>
</dbReference>
<dbReference type="Proteomes" id="UP000195402">
    <property type="component" value="Unassembled WGS sequence"/>
</dbReference>
<dbReference type="SMART" id="SM00733">
    <property type="entry name" value="Mterf"/>
    <property type="match status" value="6"/>
</dbReference>
<dbReference type="PANTHER" id="PTHR13068">
    <property type="entry name" value="CGI-12 PROTEIN-RELATED"/>
    <property type="match status" value="1"/>
</dbReference>
<name>A0A200Q7J4_MACCD</name>
<comment type="caution">
    <text evidence="4">The sequence shown here is derived from an EMBL/GenBank/DDBJ whole genome shotgun (WGS) entry which is preliminary data.</text>
</comment>
<evidence type="ECO:0000256" key="1">
    <source>
        <dbReference type="ARBA" id="ARBA00007692"/>
    </source>
</evidence>
<evidence type="ECO:0000256" key="3">
    <source>
        <dbReference type="ARBA" id="ARBA00022946"/>
    </source>
</evidence>
<keyword evidence="2" id="KW-0806">Transcription termination</keyword>
<comment type="similarity">
    <text evidence="1">Belongs to the mTERF family.</text>
</comment>
<dbReference type="AlphaFoldDB" id="A0A200Q7J4"/>
<dbReference type="Pfam" id="PF02536">
    <property type="entry name" value="mTERF"/>
    <property type="match status" value="1"/>
</dbReference>
<dbReference type="OMA" id="MLVFSHV"/>
<dbReference type="GO" id="GO:0003676">
    <property type="term" value="F:nucleic acid binding"/>
    <property type="evidence" value="ECO:0007669"/>
    <property type="project" value="InterPro"/>
</dbReference>
<keyword evidence="2" id="KW-0804">Transcription</keyword>
<dbReference type="FunFam" id="1.25.70.10:FF:000001">
    <property type="entry name" value="Mitochondrial transcription termination factor-like"/>
    <property type="match status" value="1"/>
</dbReference>
<evidence type="ECO:0000313" key="4">
    <source>
        <dbReference type="EMBL" id="OVA06460.1"/>
    </source>
</evidence>
<dbReference type="EMBL" id="MVGT01002801">
    <property type="protein sequence ID" value="OVA06460.1"/>
    <property type="molecule type" value="Genomic_DNA"/>
</dbReference>
<proteinExistence type="inferred from homology"/>
<keyword evidence="5" id="KW-1185">Reference proteome</keyword>
<dbReference type="FunCoup" id="A0A200Q7J4">
    <property type="interactions" value="340"/>
</dbReference>